<dbReference type="PANTHER" id="PTHR48083:SF2">
    <property type="entry name" value="MEDIUM-CHAIN SPECIFIC ACYL-COA DEHYDROGENASE, MITOCHONDRIAL"/>
    <property type="match status" value="1"/>
</dbReference>
<feature type="domain" description="Acyl-CoA dehydrogenase/oxidase C-terminal" evidence="4">
    <location>
        <begin position="189"/>
        <end position="338"/>
    </location>
</feature>
<dbReference type="GO" id="GO:0033539">
    <property type="term" value="P:fatty acid beta-oxidation using acyl-CoA dehydrogenase"/>
    <property type="evidence" value="ECO:0007669"/>
    <property type="project" value="TreeGrafter"/>
</dbReference>
<dbReference type="InterPro" id="IPR036250">
    <property type="entry name" value="AcylCo_DH-like_C"/>
</dbReference>
<dbReference type="Pfam" id="PF00441">
    <property type="entry name" value="Acyl-CoA_dh_1"/>
    <property type="match status" value="1"/>
</dbReference>
<proteinExistence type="predicted"/>
<evidence type="ECO:0000313" key="5">
    <source>
        <dbReference type="EMBL" id="VEG50115.1"/>
    </source>
</evidence>
<dbReference type="GO" id="GO:0050660">
    <property type="term" value="F:flavin adenine dinucleotide binding"/>
    <property type="evidence" value="ECO:0007669"/>
    <property type="project" value="InterPro"/>
</dbReference>
<keyword evidence="3 5" id="KW-0560">Oxidoreductase</keyword>
<dbReference type="SUPFAM" id="SSF47203">
    <property type="entry name" value="Acyl-CoA dehydrogenase C-terminal domain-like"/>
    <property type="match status" value="1"/>
</dbReference>
<dbReference type="EC" id="1.3.8.1" evidence="5"/>
<keyword evidence="1" id="KW-0285">Flavoprotein</keyword>
<evidence type="ECO:0000256" key="1">
    <source>
        <dbReference type="ARBA" id="ARBA00022630"/>
    </source>
</evidence>
<organism evidence="5 6">
    <name type="scientific">Mycolicibacterium chitae</name>
    <name type="common">Mycobacterium chitae</name>
    <dbReference type="NCBI Taxonomy" id="1792"/>
    <lineage>
        <taxon>Bacteria</taxon>
        <taxon>Bacillati</taxon>
        <taxon>Actinomycetota</taxon>
        <taxon>Actinomycetes</taxon>
        <taxon>Mycobacteriales</taxon>
        <taxon>Mycobacteriaceae</taxon>
        <taxon>Mycolicibacterium</taxon>
    </lineage>
</organism>
<evidence type="ECO:0000256" key="3">
    <source>
        <dbReference type="ARBA" id="ARBA00023002"/>
    </source>
</evidence>
<dbReference type="RefSeq" id="WP_126335692.1">
    <property type="nucleotide sequence ID" value="NZ_AP022604.1"/>
</dbReference>
<keyword evidence="6" id="KW-1185">Reference proteome</keyword>
<sequence>MSEALAGGVFAANAAGSADEHAELRRLVDDIGRRSFEARIGQRSLPEAFDAEAWAALEDTGLSRLTSTPDLEAGPTEAAIVLRGLARHAVAAPIAETDVLAGWLAAAAGLPVPEAGPLTVAIADADGSARDVAWPRVCAAVVLVARADDGVRVSIARPEDLDLVEGRNLAGEPRATVRFAASADAVRCGAEVADELARRGAWARCVQVLGALDAAAEMTVAHTRERQQFGRALSKFQAVQHALAQMAGEIERGRAATTLAVAAAADHGFDSPQADYAVTLAKVVLGRVVPEVTTTAHQLHGAIGVTLEHSLWSATLRAHSWIGEFGSTGRHARRLGRRALDAGARGDDGALWDALTWAR</sequence>
<keyword evidence="2" id="KW-0274">FAD</keyword>
<dbReference type="GO" id="GO:0016937">
    <property type="term" value="F:short-chain fatty acyl-CoA dehydrogenase activity"/>
    <property type="evidence" value="ECO:0007669"/>
    <property type="project" value="UniProtKB-EC"/>
</dbReference>
<dbReference type="Gene3D" id="1.10.540.10">
    <property type="entry name" value="Acyl-CoA dehydrogenase/oxidase, N-terminal domain"/>
    <property type="match status" value="1"/>
</dbReference>
<reference evidence="5 6" key="1">
    <citation type="submission" date="2018-12" db="EMBL/GenBank/DDBJ databases">
        <authorList>
            <consortium name="Pathogen Informatics"/>
        </authorList>
    </citation>
    <scope>NUCLEOTIDE SEQUENCE [LARGE SCALE GENOMIC DNA]</scope>
    <source>
        <strain evidence="5 6">NCTC10485</strain>
    </source>
</reference>
<protein>
    <submittedName>
        <fullName evidence="5">Acyl-CoA dehydrogenase</fullName>
        <ecNumber evidence="5">1.3.8.1</ecNumber>
    </submittedName>
</protein>
<dbReference type="InterPro" id="IPR037069">
    <property type="entry name" value="AcylCoA_DH/ox_N_sf"/>
</dbReference>
<dbReference type="Proteomes" id="UP000282551">
    <property type="component" value="Chromosome"/>
</dbReference>
<dbReference type="InterPro" id="IPR009075">
    <property type="entry name" value="AcylCo_DH/oxidase_C"/>
</dbReference>
<dbReference type="AlphaFoldDB" id="A0A448ICB2"/>
<evidence type="ECO:0000313" key="6">
    <source>
        <dbReference type="Proteomes" id="UP000282551"/>
    </source>
</evidence>
<dbReference type="GO" id="GO:0005737">
    <property type="term" value="C:cytoplasm"/>
    <property type="evidence" value="ECO:0007669"/>
    <property type="project" value="TreeGrafter"/>
</dbReference>
<accession>A0A448ICB2</accession>
<dbReference type="EMBL" id="LR134355">
    <property type="protein sequence ID" value="VEG50115.1"/>
    <property type="molecule type" value="Genomic_DNA"/>
</dbReference>
<dbReference type="InterPro" id="IPR050741">
    <property type="entry name" value="Acyl-CoA_dehydrogenase"/>
</dbReference>
<gene>
    <name evidence="5" type="ORF">NCTC10485_04432</name>
</gene>
<name>A0A448ICB2_MYCCI</name>
<evidence type="ECO:0000259" key="4">
    <source>
        <dbReference type="Pfam" id="PF00441"/>
    </source>
</evidence>
<evidence type="ECO:0000256" key="2">
    <source>
        <dbReference type="ARBA" id="ARBA00022827"/>
    </source>
</evidence>
<dbReference type="Gene3D" id="1.20.140.10">
    <property type="entry name" value="Butyryl-CoA Dehydrogenase, subunit A, domain 3"/>
    <property type="match status" value="1"/>
</dbReference>
<dbReference type="PANTHER" id="PTHR48083">
    <property type="entry name" value="MEDIUM-CHAIN SPECIFIC ACYL-COA DEHYDROGENASE, MITOCHONDRIAL-RELATED"/>
    <property type="match status" value="1"/>
</dbReference>
<dbReference type="OrthoDB" id="2450120at2"/>